<dbReference type="SUPFAM" id="SSF47370">
    <property type="entry name" value="Bromodomain"/>
    <property type="match status" value="1"/>
</dbReference>
<feature type="compositionally biased region" description="Basic and acidic residues" evidence="3">
    <location>
        <begin position="333"/>
        <end position="344"/>
    </location>
</feature>
<dbReference type="InterPro" id="IPR036427">
    <property type="entry name" value="Bromodomain-like_sf"/>
</dbReference>
<evidence type="ECO:0000313" key="5">
    <source>
        <dbReference type="EMBL" id="GHP08008.1"/>
    </source>
</evidence>
<proteinExistence type="predicted"/>
<dbReference type="CDD" id="cd04369">
    <property type="entry name" value="Bromodomain"/>
    <property type="match status" value="1"/>
</dbReference>
<organism evidence="5 6">
    <name type="scientific">Pycnococcus provasolii</name>
    <dbReference type="NCBI Taxonomy" id="41880"/>
    <lineage>
        <taxon>Eukaryota</taxon>
        <taxon>Viridiplantae</taxon>
        <taxon>Chlorophyta</taxon>
        <taxon>Pseudoscourfieldiophyceae</taxon>
        <taxon>Pseudoscourfieldiales</taxon>
        <taxon>Pycnococcaceae</taxon>
        <taxon>Pycnococcus</taxon>
    </lineage>
</organism>
<protein>
    <recommendedName>
        <fullName evidence="4">Bromo domain-containing protein</fullName>
    </recommendedName>
</protein>
<dbReference type="GO" id="GO:0006355">
    <property type="term" value="P:regulation of DNA-templated transcription"/>
    <property type="evidence" value="ECO:0007669"/>
    <property type="project" value="TreeGrafter"/>
</dbReference>
<keyword evidence="6" id="KW-1185">Reference proteome</keyword>
<feature type="compositionally biased region" description="Basic and acidic residues" evidence="3">
    <location>
        <begin position="1521"/>
        <end position="1530"/>
    </location>
</feature>
<dbReference type="EMBL" id="BNJQ01000019">
    <property type="protein sequence ID" value="GHP08008.1"/>
    <property type="molecule type" value="Genomic_DNA"/>
</dbReference>
<dbReference type="GO" id="GO:0006338">
    <property type="term" value="P:chromatin remodeling"/>
    <property type="evidence" value="ECO:0007669"/>
    <property type="project" value="TreeGrafter"/>
</dbReference>
<sequence length="2021" mass="219441">MAAAAAAAAFGASGGGASGASRNSNSRRIAGVLSFAVNASSLAVNDVVGFHAKAGLRIERTLVDGKPVETCLRSQWPGLSRDKWQYRKQDAFEKIAHIASSQPTTLQAEQASNEVRDALAQSLVCARKAPDVLFAWPGRSAHVSTCTVDVHFEVETNKCSGWLWVHGKHGTTVYTSDEPGAAPSWTPCIVGLPCTWVVEVEHDSVAAAHVAPAARMSSRELVLAPGASTMVSSECVERTTCRFFVATPTNVEQMLVIIGSFGAKPAFHDVEVEHLPVFVHGLPASVASLRGWLAQLLAALDKQVGSIRRPAAGAVANTSLDADGDVAMDITAVKESDREKNKNDVDDEDDADDAAPAGPCAAVPLRVIVIPHSTMPPRCTSLPPPHGMHIIVGAERLSSLACPHHHMSALREIAVTVTRAFFLSFLSPDQASCDNWLLDALALTWCERTFELPWVGKAEIDVRARRRRHHSMLSLRRGCPPLSYADYGSPQNPETAEKNEIAYAWDMRARSCSSSLALPIGTPEYGYVPLGDAQASRLCSPFGGEDPLGECTLEYSQNLARAALLLRKYEKGNLRHNASSKAADTPLRVVLKRLALNFRKNPWRAADANSPFARYLAEHVTGDVSQLATEFACAKTVTMKTTDLVEECKSRMNHMDDSFERVLKFRELIGMGYTRLEAGHSTDDKKKRVNLAVRVCVTEPARTAFKSAVEGYGGGCVLKVRVRERDGNAADHFYVVAPEEGSKGSHLFHPDLREKFKNFGDRLGDIQGKLAAVGQVKRVTAYQKKRKRDMERERAKAAAEEENQRLIAEAKATGAELPTLAPVVDGKRRMGSFQIPEDLNYKNCKRAGVSVEVDPDGEWSAEIVLRQKEASWVSSVHSLLRACRSASFRSAFDGSAATDAGEGTSAADGQATSFVHAPGCLVECMNNMSMDVSESLRMRDDLGYQAVSILMAMAADDGSGAGVHGVHNLYGKNAARDAHRAGDGPQRETHVRLRCAAYGALVTMIRGGDSAAARDRMLIWRHRSSDGSLLPVEGGRNSRAPCVQGIVGFMRQRFQVNHFCELHAQKDLRSLPAPRPGVAMAAWNLESRVVAVGLAETLVGTSDGRYTPQKSCEPIIHALEKYFDAPALVPSPAMGSFSDAPFDAERLSGLLVAAGRCRPKERDVWKKLCTAVERHVRRASWLSGGSSGVAFEDAQTALRHGIRALCDLALALAPSSAAPHGVTADATPSKAPKDKRLTAVKYACSLCEQIVSDTGNGLAVRLEAQRCWLWLQPYAVKNQDATLFRAYSVAQSAIAKAVFGWRKNSGESEMGNQLGDTSERALRLALLAEATSFAEEWFESSHDSAVTASKANIGKLMPGTDETRVRKTFRLLARAIFAADMPALSEARGGGGNSFAGPQLAVDGVPDWLMEDAATTWGSDDALKGIEGEKIPKQREAVLTNQYKVHEIASSDASFRLACFRLLRALCSAPAYLLPDLQAAAQLKSRVKKIKLQDSQNMINQQRRQNAMKFRGKLKIIFKNRPTETERTPEQRSTAQHSAPNSPQPNSAQQKEKERRRKLIEEGNAMVGKRVAVRWISYVPSEEDQAQARAQGQPCPPGWTRPADKNEAAPENTTDKMITGTISHYFTKKMTFKVLYDDGEYDEHDLMGHNSGDSVQWEFSDVPEPAGIPSVGKRKRIAAVPRDQVSPSMKRQRSSASLKKKAKPVEDPTQKKLQKALNILMAMTNKIAPKHRPHMEWFDKKVDPWLPTDLKWGCPGYYNVIKRPMDLGTIKTHLKRDIHRAAAGGGGEEVLASSHAGAVKMDVEGGVEGPVPTLAALPSLKAQVPGVRYTNLAQVRRDILLVFSNVKLINPAGTPCYHSAELMENLFNKEWTNKYGEGNELAVAAFEEDEPGIGALPPPEERSKEEKNKHARDLRTAENIDRKRNGLKPLPSLSAAPAVKEGDPPIFMETTTAGEHGGIAANAAAPILPPQNPPIVAAAAAAVAAAAAATTTTLKPTEAAEAPPAKKLIVSFKFKKPSKEM</sequence>
<feature type="region of interest" description="Disordered" evidence="3">
    <location>
        <begin position="1681"/>
        <end position="1710"/>
    </location>
</feature>
<feature type="compositionally biased region" description="Polar residues" evidence="3">
    <location>
        <begin position="1531"/>
        <end position="1549"/>
    </location>
</feature>
<dbReference type="OrthoDB" id="21449at2759"/>
<feature type="region of interest" description="Disordered" evidence="3">
    <location>
        <begin position="1517"/>
        <end position="1563"/>
    </location>
</feature>
<evidence type="ECO:0000256" key="1">
    <source>
        <dbReference type="ARBA" id="ARBA00023117"/>
    </source>
</evidence>
<feature type="compositionally biased region" description="Basic residues" evidence="3">
    <location>
        <begin position="1690"/>
        <end position="1702"/>
    </location>
</feature>
<evidence type="ECO:0000256" key="3">
    <source>
        <dbReference type="SAM" id="MobiDB-lite"/>
    </source>
</evidence>
<feature type="region of interest" description="Disordered" evidence="3">
    <location>
        <begin position="333"/>
        <end position="356"/>
    </location>
</feature>
<dbReference type="InterPro" id="IPR050935">
    <property type="entry name" value="Bromo_chromatin_reader"/>
</dbReference>
<feature type="region of interest" description="Disordered" evidence="3">
    <location>
        <begin position="1890"/>
        <end position="1944"/>
    </location>
</feature>
<dbReference type="GO" id="GO:0000785">
    <property type="term" value="C:chromatin"/>
    <property type="evidence" value="ECO:0007669"/>
    <property type="project" value="TreeGrafter"/>
</dbReference>
<evidence type="ECO:0000313" key="6">
    <source>
        <dbReference type="Proteomes" id="UP000660262"/>
    </source>
</evidence>
<keyword evidence="1 2" id="KW-0103">Bromodomain</keyword>
<dbReference type="Proteomes" id="UP000660262">
    <property type="component" value="Unassembled WGS sequence"/>
</dbReference>
<dbReference type="PANTHER" id="PTHR22880:SF225">
    <property type="entry name" value="BROMODOMAIN-CONTAINING PROTEIN BET-1-RELATED"/>
    <property type="match status" value="1"/>
</dbReference>
<name>A0A830HMA1_9CHLO</name>
<accession>A0A830HMA1</accession>
<feature type="compositionally biased region" description="Basic and acidic residues" evidence="3">
    <location>
        <begin position="1899"/>
        <end position="1924"/>
    </location>
</feature>
<dbReference type="InterPro" id="IPR001487">
    <property type="entry name" value="Bromodomain"/>
</dbReference>
<feature type="region of interest" description="Disordered" evidence="3">
    <location>
        <begin position="1584"/>
        <end position="1611"/>
    </location>
</feature>
<evidence type="ECO:0000256" key="2">
    <source>
        <dbReference type="PROSITE-ProRule" id="PRU00035"/>
    </source>
</evidence>
<comment type="caution">
    <text evidence="5">The sequence shown here is derived from an EMBL/GenBank/DDBJ whole genome shotgun (WGS) entry which is preliminary data.</text>
</comment>
<dbReference type="PROSITE" id="PS50014">
    <property type="entry name" value="BROMODOMAIN_2"/>
    <property type="match status" value="1"/>
</dbReference>
<dbReference type="PANTHER" id="PTHR22880">
    <property type="entry name" value="FALZ-RELATED BROMODOMAIN-CONTAINING PROTEINS"/>
    <property type="match status" value="1"/>
</dbReference>
<evidence type="ECO:0000259" key="4">
    <source>
        <dbReference type="PROSITE" id="PS50014"/>
    </source>
</evidence>
<dbReference type="PRINTS" id="PR00503">
    <property type="entry name" value="BROMODOMAIN"/>
</dbReference>
<gene>
    <name evidence="5" type="ORF">PPROV_000675000</name>
</gene>
<dbReference type="Gene3D" id="1.20.920.10">
    <property type="entry name" value="Bromodomain-like"/>
    <property type="match status" value="1"/>
</dbReference>
<dbReference type="GO" id="GO:0005634">
    <property type="term" value="C:nucleus"/>
    <property type="evidence" value="ECO:0007669"/>
    <property type="project" value="TreeGrafter"/>
</dbReference>
<feature type="domain" description="Bromo" evidence="4">
    <location>
        <begin position="1730"/>
        <end position="1857"/>
    </location>
</feature>
<reference evidence="5" key="1">
    <citation type="submission" date="2020-10" db="EMBL/GenBank/DDBJ databases">
        <title>Unveiling of a novel bifunctional photoreceptor, Dualchrome1, isolated from a cosmopolitan green alga.</title>
        <authorList>
            <person name="Suzuki S."/>
            <person name="Kawachi M."/>
        </authorList>
    </citation>
    <scope>NUCLEOTIDE SEQUENCE</scope>
    <source>
        <strain evidence="5">NIES 2893</strain>
    </source>
</reference>